<dbReference type="InterPro" id="IPR001544">
    <property type="entry name" value="Aminotrans_IV"/>
</dbReference>
<evidence type="ECO:0000256" key="2">
    <source>
        <dbReference type="ARBA" id="ARBA00003109"/>
    </source>
</evidence>
<evidence type="ECO:0000256" key="6">
    <source>
        <dbReference type="ARBA" id="ARBA00009320"/>
    </source>
</evidence>
<dbReference type="AlphaFoldDB" id="A0A0B6RT16"/>
<dbReference type="SUPFAM" id="SSF56752">
    <property type="entry name" value="D-aminoacid aminotransferase-like PLP-dependent enzymes"/>
    <property type="match status" value="1"/>
</dbReference>
<dbReference type="InterPro" id="IPR043132">
    <property type="entry name" value="BCAT-like_C"/>
</dbReference>
<dbReference type="PIRSF" id="PIRSF006468">
    <property type="entry name" value="BCAT1"/>
    <property type="match status" value="1"/>
</dbReference>
<keyword evidence="9 18" id="KW-0808">Transferase</keyword>
<evidence type="ECO:0000256" key="18">
    <source>
        <dbReference type="RuleBase" id="RU004517"/>
    </source>
</evidence>
<feature type="modified residue" description="N6-(pyridoxal phosphate)lysine" evidence="15">
    <location>
        <position position="205"/>
    </location>
</feature>
<dbReference type="KEGG" id="bgp:BGL_2c03810"/>
<organism evidence="20 21">
    <name type="scientific">Burkholderia plantarii</name>
    <dbReference type="NCBI Taxonomy" id="41899"/>
    <lineage>
        <taxon>Bacteria</taxon>
        <taxon>Pseudomonadati</taxon>
        <taxon>Pseudomonadota</taxon>
        <taxon>Betaproteobacteria</taxon>
        <taxon>Burkholderiales</taxon>
        <taxon>Burkholderiaceae</taxon>
        <taxon>Burkholderia</taxon>
    </lineage>
</organism>
<evidence type="ECO:0000256" key="17">
    <source>
        <dbReference type="RuleBase" id="RU004516"/>
    </source>
</evidence>
<comment type="similarity">
    <text evidence="6 16">Belongs to the class-IV pyridoxal-phosphate-dependent aminotransferase family.</text>
</comment>
<dbReference type="CDD" id="cd01557">
    <property type="entry name" value="BCAT_beta_family"/>
    <property type="match status" value="1"/>
</dbReference>
<dbReference type="NCBIfam" id="TIGR01123">
    <property type="entry name" value="ilvE_II"/>
    <property type="match status" value="1"/>
</dbReference>
<proteinExistence type="inferred from homology"/>
<evidence type="ECO:0000256" key="16">
    <source>
        <dbReference type="RuleBase" id="RU004106"/>
    </source>
</evidence>
<evidence type="ECO:0000256" key="19">
    <source>
        <dbReference type="RuleBase" id="RU004519"/>
    </source>
</evidence>
<evidence type="ECO:0000256" key="9">
    <source>
        <dbReference type="ARBA" id="ARBA00022679"/>
    </source>
</evidence>
<dbReference type="GO" id="GO:0052654">
    <property type="term" value="F:L-leucine-2-oxoglutarate transaminase activity"/>
    <property type="evidence" value="ECO:0007669"/>
    <property type="project" value="RHEA"/>
</dbReference>
<dbReference type="UniPathway" id="UPA00047">
    <property type="reaction ID" value="UER00058"/>
</dbReference>
<dbReference type="Proteomes" id="UP000031838">
    <property type="component" value="Chromosome 2"/>
</dbReference>
<dbReference type="GO" id="GO:0052655">
    <property type="term" value="F:L-valine-2-oxoglutarate transaminase activity"/>
    <property type="evidence" value="ECO:0007669"/>
    <property type="project" value="RHEA"/>
</dbReference>
<dbReference type="GO" id="GO:0009097">
    <property type="term" value="P:isoleucine biosynthetic process"/>
    <property type="evidence" value="ECO:0007669"/>
    <property type="project" value="UniProtKB-UniPathway"/>
</dbReference>
<dbReference type="NCBIfam" id="NF009897">
    <property type="entry name" value="PRK13357.1"/>
    <property type="match status" value="1"/>
</dbReference>
<dbReference type="GO" id="GO:0009098">
    <property type="term" value="P:L-leucine biosynthetic process"/>
    <property type="evidence" value="ECO:0007669"/>
    <property type="project" value="UniProtKB-UniPathway"/>
</dbReference>
<evidence type="ECO:0000256" key="13">
    <source>
        <dbReference type="ARBA" id="ARBA00048798"/>
    </source>
</evidence>
<comment type="catalytic activity">
    <reaction evidence="14 18">
        <text>L-leucine + 2-oxoglutarate = 4-methyl-2-oxopentanoate + L-glutamate</text>
        <dbReference type="Rhea" id="RHEA:18321"/>
        <dbReference type="ChEBI" id="CHEBI:16810"/>
        <dbReference type="ChEBI" id="CHEBI:17865"/>
        <dbReference type="ChEBI" id="CHEBI:29985"/>
        <dbReference type="ChEBI" id="CHEBI:57427"/>
        <dbReference type="EC" id="2.6.1.42"/>
    </reaction>
</comment>
<evidence type="ECO:0000256" key="8">
    <source>
        <dbReference type="ARBA" id="ARBA00022605"/>
    </source>
</evidence>
<comment type="pathway">
    <text evidence="4 19">Amino-acid biosynthesis; L-valine biosynthesis; L-valine from pyruvate: step 4/4.</text>
</comment>
<comment type="catalytic activity">
    <reaction evidence="13 18">
        <text>L-isoleucine + 2-oxoglutarate = (S)-3-methyl-2-oxopentanoate + L-glutamate</text>
        <dbReference type="Rhea" id="RHEA:24801"/>
        <dbReference type="ChEBI" id="CHEBI:16810"/>
        <dbReference type="ChEBI" id="CHEBI:29985"/>
        <dbReference type="ChEBI" id="CHEBI:35146"/>
        <dbReference type="ChEBI" id="CHEBI:58045"/>
        <dbReference type="EC" id="2.6.1.42"/>
    </reaction>
</comment>
<name>A0A0B6RT16_BURPL</name>
<comment type="catalytic activity">
    <reaction evidence="12 18">
        <text>L-valine + 2-oxoglutarate = 3-methyl-2-oxobutanoate + L-glutamate</text>
        <dbReference type="Rhea" id="RHEA:24813"/>
        <dbReference type="ChEBI" id="CHEBI:11851"/>
        <dbReference type="ChEBI" id="CHEBI:16810"/>
        <dbReference type="ChEBI" id="CHEBI:29985"/>
        <dbReference type="ChEBI" id="CHEBI:57762"/>
        <dbReference type="EC" id="2.6.1.42"/>
    </reaction>
</comment>
<dbReference type="InterPro" id="IPR018300">
    <property type="entry name" value="Aminotrans_IV_CS"/>
</dbReference>
<evidence type="ECO:0000313" key="20">
    <source>
        <dbReference type="EMBL" id="AJK48472.1"/>
    </source>
</evidence>
<reference evidence="21" key="1">
    <citation type="submission" date="2011-03" db="EMBL/GenBank/DDBJ databases">
        <authorList>
            <person name="Voget S."/>
            <person name="Streit W.R."/>
            <person name="Jaeger K.E."/>
            <person name="Daniel R."/>
        </authorList>
    </citation>
    <scope>NUCLEOTIDE SEQUENCE [LARGE SCALE GENOMIC DNA]</scope>
    <source>
        <strain evidence="21">PG1</strain>
    </source>
</reference>
<keyword evidence="21" id="KW-1185">Reference proteome</keyword>
<dbReference type="InterPro" id="IPR043131">
    <property type="entry name" value="BCAT-like_N"/>
</dbReference>
<dbReference type="UniPathway" id="UPA00048">
    <property type="reaction ID" value="UER00073"/>
</dbReference>
<gene>
    <name evidence="20" type="ORF">BGL_2c03810</name>
</gene>
<protein>
    <recommendedName>
        <fullName evidence="18">Branched-chain-amino-acid aminotransferase</fullName>
        <ecNumber evidence="18">2.6.1.42</ecNumber>
    </recommendedName>
</protein>
<comment type="pathway">
    <text evidence="3 19">Amino-acid biosynthesis; L-isoleucine biosynthesis; L-isoleucine from 2-oxobutanoate: step 4/4.</text>
</comment>
<dbReference type="GO" id="GO:0009099">
    <property type="term" value="P:L-valine biosynthetic process"/>
    <property type="evidence" value="ECO:0007669"/>
    <property type="project" value="UniProtKB-UniPathway"/>
</dbReference>
<dbReference type="EMBL" id="CP002581">
    <property type="protein sequence ID" value="AJK48472.1"/>
    <property type="molecule type" value="Genomic_DNA"/>
</dbReference>
<sequence length="366" mass="39669">MSTGSTPTFPIERHPNPTSAEARARLLENPGFGKVFTDYMVTIRYTEGQGWHDAKIEPRRALQVDPATLVLHYAQEIFEGMKAYPLPDGQVALFRPEQNARRFQNSAARLAMAQLPEELFVEAVRQLVKLERDWIPSAEGSALYLRPFMIADEVVLGVKPSAQYLFCVVATPVGAYFKGDASKGVAIWVSDSYTRAAPGGTGDAKCGGNYAASLAAQAEATREGCDQVVFLDAVERRWIEELGGMNVFFVFDDGSLQTPPLTGTILPGITRASLIELARDLGYTVREEPYSIEQWEADAKSGRLVEAFACGTAAVVTAIGQVKGRKHGFMIGDGGAGPVATRLKKTLVGIQTGREADAHGWVDILG</sequence>
<keyword evidence="10 17" id="KW-0663">Pyridoxal phosphate</keyword>
<dbReference type="Gene3D" id="3.30.470.10">
    <property type="match status" value="1"/>
</dbReference>
<accession>A0A0B6RT16</accession>
<evidence type="ECO:0000256" key="7">
    <source>
        <dbReference type="ARBA" id="ARBA00022576"/>
    </source>
</evidence>
<reference evidence="20 21" key="2">
    <citation type="journal article" date="2016" name="Appl. Microbiol. Biotechnol.">
        <title>Mutations improving production and secretion of extracellular lipase by Burkholderia glumae PG1.</title>
        <authorList>
            <person name="Knapp A."/>
            <person name="Voget S."/>
            <person name="Gao R."/>
            <person name="Zaburannyi N."/>
            <person name="Krysciak D."/>
            <person name="Breuer M."/>
            <person name="Hauer B."/>
            <person name="Streit W.R."/>
            <person name="Muller R."/>
            <person name="Daniel R."/>
            <person name="Jaeger K.E."/>
        </authorList>
    </citation>
    <scope>NUCLEOTIDE SEQUENCE [LARGE SCALE GENOMIC DNA]</scope>
    <source>
        <strain evidence="20 21">PG1</strain>
    </source>
</reference>
<dbReference type="PANTHER" id="PTHR11825">
    <property type="entry name" value="SUBGROUP IIII AMINOTRANSFERASE"/>
    <property type="match status" value="1"/>
</dbReference>
<keyword evidence="11 18" id="KW-0100">Branched-chain amino acid biosynthesis</keyword>
<evidence type="ECO:0000256" key="12">
    <source>
        <dbReference type="ARBA" id="ARBA00048212"/>
    </source>
</evidence>
<evidence type="ECO:0000256" key="1">
    <source>
        <dbReference type="ARBA" id="ARBA00001933"/>
    </source>
</evidence>
<evidence type="ECO:0000256" key="5">
    <source>
        <dbReference type="ARBA" id="ARBA00005072"/>
    </source>
</evidence>
<dbReference type="InterPro" id="IPR033939">
    <property type="entry name" value="BCAT_family"/>
</dbReference>
<evidence type="ECO:0000256" key="3">
    <source>
        <dbReference type="ARBA" id="ARBA00004824"/>
    </source>
</evidence>
<dbReference type="UniPathway" id="UPA00049">
    <property type="reaction ID" value="UER00062"/>
</dbReference>
<evidence type="ECO:0000256" key="10">
    <source>
        <dbReference type="ARBA" id="ARBA00022898"/>
    </source>
</evidence>
<dbReference type="HOGENOM" id="CLU_031922_0_2_4"/>
<evidence type="ECO:0000313" key="21">
    <source>
        <dbReference type="Proteomes" id="UP000031838"/>
    </source>
</evidence>
<evidence type="ECO:0000256" key="11">
    <source>
        <dbReference type="ARBA" id="ARBA00023304"/>
    </source>
</evidence>
<evidence type="ECO:0000256" key="4">
    <source>
        <dbReference type="ARBA" id="ARBA00004931"/>
    </source>
</evidence>
<dbReference type="RefSeq" id="WP_042627109.1">
    <property type="nucleotide sequence ID" value="NZ_BSTO01000041.1"/>
</dbReference>
<dbReference type="EC" id="2.6.1.42" evidence="18"/>
<comment type="pathway">
    <text evidence="5 19">Amino-acid biosynthesis; L-leucine biosynthesis; L-leucine from 3-methyl-2-oxobutanoate: step 4/4.</text>
</comment>
<comment type="function">
    <text evidence="2">Acts on leucine, isoleucine and valine.</text>
</comment>
<evidence type="ECO:0000256" key="14">
    <source>
        <dbReference type="ARBA" id="ARBA00049229"/>
    </source>
</evidence>
<keyword evidence="8 18" id="KW-0028">Amino-acid biosynthesis</keyword>
<comment type="cofactor">
    <cofactor evidence="1 17">
        <name>pyridoxal 5'-phosphate</name>
        <dbReference type="ChEBI" id="CHEBI:597326"/>
    </cofactor>
</comment>
<dbReference type="PROSITE" id="PS00770">
    <property type="entry name" value="AA_TRANSFER_CLASS_4"/>
    <property type="match status" value="1"/>
</dbReference>
<dbReference type="Gene3D" id="3.20.10.10">
    <property type="entry name" value="D-amino Acid Aminotransferase, subunit A, domain 2"/>
    <property type="match status" value="1"/>
</dbReference>
<dbReference type="InterPro" id="IPR005786">
    <property type="entry name" value="B_amino_transII"/>
</dbReference>
<dbReference type="Pfam" id="PF01063">
    <property type="entry name" value="Aminotran_4"/>
    <property type="match status" value="1"/>
</dbReference>
<dbReference type="OrthoDB" id="9804984at2"/>
<dbReference type="InterPro" id="IPR036038">
    <property type="entry name" value="Aminotransferase-like"/>
</dbReference>
<dbReference type="GO" id="GO:0052656">
    <property type="term" value="F:L-isoleucine-2-oxoglutarate transaminase activity"/>
    <property type="evidence" value="ECO:0007669"/>
    <property type="project" value="RHEA"/>
</dbReference>
<dbReference type="KEGG" id="bpla:bpln_2g04270"/>
<keyword evidence="7 18" id="KW-0032">Aminotransferase</keyword>
<evidence type="ECO:0000256" key="15">
    <source>
        <dbReference type="PIRSR" id="PIRSR006468-1"/>
    </source>
</evidence>
<dbReference type="PANTHER" id="PTHR11825:SF44">
    <property type="entry name" value="BRANCHED-CHAIN-AMINO-ACID AMINOTRANSFERASE"/>
    <property type="match status" value="1"/>
</dbReference>